<reference evidence="1 2" key="1">
    <citation type="submission" date="2023-09" db="EMBL/GenBank/DDBJ databases">
        <authorList>
            <person name="Astacio K.C."/>
            <person name="Barreto J.C."/>
            <person name="Colon C.A."/>
            <person name="Dejesus A.I."/>
            <person name="Gragirenes D.A."/>
            <person name="Navarro A."/>
            <person name="Negron R.A."/>
            <person name="Nunez P.S."/>
            <person name="Ortiz C.A."/>
            <person name="Ortiz A.Y."/>
            <person name="Roman V.A."/>
            <person name="Sanchez M.A."/>
            <person name="Serrano K.M."/>
            <person name="Klyczek K."/>
            <person name="Ko C."/>
            <person name="Russell D.A."/>
            <person name="Jacobs-Sera D."/>
            <person name="Hatfull G.F."/>
        </authorList>
    </citation>
    <scope>NUCLEOTIDE SEQUENCE [LARGE SCALE GENOMIC DNA]</scope>
</reference>
<evidence type="ECO:0000313" key="2">
    <source>
        <dbReference type="Proteomes" id="UP001305869"/>
    </source>
</evidence>
<evidence type="ECO:0000313" key="1">
    <source>
        <dbReference type="EMBL" id="WNT44354.1"/>
    </source>
</evidence>
<organism evidence="1 2">
    <name type="scientific">Microbacterium phage Mabodamaca</name>
    <dbReference type="NCBI Taxonomy" id="3078574"/>
    <lineage>
        <taxon>Viruses</taxon>
        <taxon>Duplodnaviria</taxon>
        <taxon>Heunggongvirae</taxon>
        <taxon>Uroviricota</taxon>
        <taxon>Caudoviricetes</taxon>
        <taxon>Casidaviridae</taxon>
        <taxon>Mabodamacavirus</taxon>
        <taxon>Mabodamacavirus mabodamaca</taxon>
    </lineage>
</organism>
<dbReference type="EMBL" id="OR613467">
    <property type="protein sequence ID" value="WNT44354.1"/>
    <property type="molecule type" value="Genomic_DNA"/>
</dbReference>
<sequence>MSERVRSYEDLTEGDLLRATKGDTVVGGRVATSYPRNIANARIGETGTTVRRLLALGFDVERLEKAPPVLPTEPGFYVGVDWGTKPALGYHLSESGQWQIIWSAGSSTKREPVPADLPLVRLVKPVF</sequence>
<protein>
    <submittedName>
        <fullName evidence="1">Uncharacterized protein</fullName>
    </submittedName>
</protein>
<accession>A0AA96SEY2</accession>
<name>A0AA96SEY2_9CAUD</name>
<dbReference type="Proteomes" id="UP001305869">
    <property type="component" value="Segment"/>
</dbReference>
<proteinExistence type="predicted"/>
<keyword evidence="2" id="KW-1185">Reference proteome</keyword>
<gene>
    <name evidence="1" type="primary">36</name>
    <name evidence="1" type="ORF">SEA_MABODAMACA_36</name>
</gene>